<organism evidence="1 2">
    <name type="scientific">Cryobacterium glucosi</name>
    <dbReference type="NCBI Taxonomy" id="1259175"/>
    <lineage>
        <taxon>Bacteria</taxon>
        <taxon>Bacillati</taxon>
        <taxon>Actinomycetota</taxon>
        <taxon>Actinomycetes</taxon>
        <taxon>Micrococcales</taxon>
        <taxon>Microbacteriaceae</taxon>
        <taxon>Cryobacterium</taxon>
    </lineage>
</organism>
<evidence type="ECO:0008006" key="3">
    <source>
        <dbReference type="Google" id="ProtNLM"/>
    </source>
</evidence>
<dbReference type="RefSeq" id="WP_134448024.1">
    <property type="nucleotide sequence ID" value="NZ_SOFS01000012.1"/>
</dbReference>
<gene>
    <name evidence="1" type="ORF">E3O46_04405</name>
</gene>
<evidence type="ECO:0000313" key="2">
    <source>
        <dbReference type="Proteomes" id="UP000297604"/>
    </source>
</evidence>
<evidence type="ECO:0000313" key="1">
    <source>
        <dbReference type="EMBL" id="TFC22684.1"/>
    </source>
</evidence>
<comment type="caution">
    <text evidence="1">The sequence shown here is derived from an EMBL/GenBank/DDBJ whole genome shotgun (WGS) entry which is preliminary data.</text>
</comment>
<keyword evidence="2" id="KW-1185">Reference proteome</keyword>
<dbReference type="EMBL" id="SOFS01000012">
    <property type="protein sequence ID" value="TFC22684.1"/>
    <property type="molecule type" value="Genomic_DNA"/>
</dbReference>
<name>A0ABY2ITQ6_9MICO</name>
<dbReference type="Proteomes" id="UP000297604">
    <property type="component" value="Unassembled WGS sequence"/>
</dbReference>
<sequence>MDIFNPDLLMTGTLTEASRFASRSGLQTRQWELMEELDAPLRVYRVLTVREMRELAPRRENNARDARMSYSWEHAETDDHRAGVFTFGGWPVPEPSSPRHSE</sequence>
<accession>A0ABY2ITQ6</accession>
<protein>
    <recommendedName>
        <fullName evidence="3">DUF4224 domain-containing protein</fullName>
    </recommendedName>
</protein>
<reference evidence="1 2" key="1">
    <citation type="submission" date="2019-03" db="EMBL/GenBank/DDBJ databases">
        <title>Genomics of glacier-inhabiting Cryobacterium strains.</title>
        <authorList>
            <person name="Liu Q."/>
            <person name="Xin Y.-H."/>
        </authorList>
    </citation>
    <scope>NUCLEOTIDE SEQUENCE [LARGE SCALE GENOMIC DNA]</scope>
    <source>
        <strain evidence="1 2">MDB1-5</strain>
    </source>
</reference>
<proteinExistence type="predicted"/>